<protein>
    <recommendedName>
        <fullName evidence="5">TROVE domain-containing protein</fullName>
    </recommendedName>
</protein>
<dbReference type="InterPro" id="IPR001680">
    <property type="entry name" value="WD40_rpt"/>
</dbReference>
<dbReference type="InterPro" id="IPR041452">
    <property type="entry name" value="APAF1_C"/>
</dbReference>
<dbReference type="Pfam" id="PF25048">
    <property type="entry name" value="Beta-prop_TEP1_C"/>
    <property type="match status" value="1"/>
</dbReference>
<proteinExistence type="predicted"/>
<evidence type="ECO:0000313" key="7">
    <source>
        <dbReference type="Proteomes" id="UP000749559"/>
    </source>
</evidence>
<dbReference type="Gene3D" id="1.25.40.370">
    <property type="match status" value="1"/>
</dbReference>
<feature type="region of interest" description="Disordered" evidence="4">
    <location>
        <begin position="444"/>
        <end position="476"/>
    </location>
</feature>
<dbReference type="PANTHER" id="PTHR44791">
    <property type="entry name" value="TELOMERASE PROTEIN COMPONENT 1 TEP1"/>
    <property type="match status" value="1"/>
</dbReference>
<accession>A0A8S4NS99</accession>
<feature type="repeat" description="WD" evidence="3">
    <location>
        <begin position="2172"/>
        <end position="2213"/>
    </location>
</feature>
<dbReference type="InterPro" id="IPR056828">
    <property type="entry name" value="Beta-prop_TEP1_C"/>
</dbReference>
<dbReference type="PANTHER" id="PTHR44791:SF1">
    <property type="entry name" value="TELOMERASE PROTEIN COMPONENT 1"/>
    <property type="match status" value="1"/>
</dbReference>
<dbReference type="Pfam" id="PF00400">
    <property type="entry name" value="WD40"/>
    <property type="match status" value="9"/>
</dbReference>
<dbReference type="GO" id="GO:0003720">
    <property type="term" value="F:telomerase activity"/>
    <property type="evidence" value="ECO:0007669"/>
    <property type="project" value="TreeGrafter"/>
</dbReference>
<evidence type="ECO:0000313" key="6">
    <source>
        <dbReference type="EMBL" id="CAH1783760.1"/>
    </source>
</evidence>
<feature type="repeat" description="WD" evidence="3">
    <location>
        <begin position="1742"/>
        <end position="1783"/>
    </location>
</feature>
<dbReference type="Proteomes" id="UP000749559">
    <property type="component" value="Unassembled WGS sequence"/>
</dbReference>
<dbReference type="Pfam" id="PF25047">
    <property type="entry name" value="Beta-prop_TEP1_2nd"/>
    <property type="match status" value="1"/>
</dbReference>
<dbReference type="InterPro" id="IPR037214">
    <property type="entry name" value="TROVE_dom_sf"/>
</dbReference>
<dbReference type="InterPro" id="IPR052652">
    <property type="entry name" value="Telomerase_Complex_Comp"/>
</dbReference>
<dbReference type="InterPro" id="IPR027417">
    <property type="entry name" value="P-loop_NTPase"/>
</dbReference>
<dbReference type="InterPro" id="IPR008858">
    <property type="entry name" value="TROVE_dom"/>
</dbReference>
<name>A0A8S4NS99_OWEFU</name>
<dbReference type="CDD" id="cd00200">
    <property type="entry name" value="WD40"/>
    <property type="match status" value="3"/>
</dbReference>
<feature type="compositionally biased region" description="Acidic residues" evidence="4">
    <location>
        <begin position="462"/>
        <end position="474"/>
    </location>
</feature>
<dbReference type="Gene3D" id="2.130.10.10">
    <property type="entry name" value="YVTN repeat-like/Quinoprotein amine dehydrogenase"/>
    <property type="match status" value="5"/>
</dbReference>
<feature type="region of interest" description="Disordered" evidence="4">
    <location>
        <begin position="206"/>
        <end position="261"/>
    </location>
</feature>
<dbReference type="InterPro" id="IPR045804">
    <property type="entry name" value="DUF5920"/>
</dbReference>
<feature type="repeat" description="WD" evidence="3">
    <location>
        <begin position="1955"/>
        <end position="1987"/>
    </location>
</feature>
<dbReference type="GO" id="GO:0005697">
    <property type="term" value="C:telomerase holoenzyme complex"/>
    <property type="evidence" value="ECO:0007669"/>
    <property type="project" value="TreeGrafter"/>
</dbReference>
<organism evidence="6 7">
    <name type="scientific">Owenia fusiformis</name>
    <name type="common">Polychaete worm</name>
    <dbReference type="NCBI Taxonomy" id="6347"/>
    <lineage>
        <taxon>Eukaryota</taxon>
        <taxon>Metazoa</taxon>
        <taxon>Spiralia</taxon>
        <taxon>Lophotrochozoa</taxon>
        <taxon>Annelida</taxon>
        <taxon>Polychaeta</taxon>
        <taxon>Sedentaria</taxon>
        <taxon>Canalipalpata</taxon>
        <taxon>Sabellida</taxon>
        <taxon>Oweniida</taxon>
        <taxon>Oweniidae</taxon>
        <taxon>Owenia</taxon>
    </lineage>
</organism>
<dbReference type="InterPro" id="IPR019775">
    <property type="entry name" value="WD40_repeat_CS"/>
</dbReference>
<dbReference type="Gene3D" id="3.40.50.410">
    <property type="entry name" value="von Willebrand factor, type A domain"/>
    <property type="match status" value="1"/>
</dbReference>
<dbReference type="InterPro" id="IPR015943">
    <property type="entry name" value="WD40/YVTN_repeat-like_dom_sf"/>
</dbReference>
<gene>
    <name evidence="6" type="ORF">OFUS_LOCUS10066</name>
</gene>
<dbReference type="Gene3D" id="3.40.50.300">
    <property type="entry name" value="P-loop containing nucleotide triphosphate hydrolases"/>
    <property type="match status" value="1"/>
</dbReference>
<dbReference type="InterPro" id="IPR036465">
    <property type="entry name" value="vWFA_dom_sf"/>
</dbReference>
<comment type="caution">
    <text evidence="6">The sequence shown here is derived from an EMBL/GenBank/DDBJ whole genome shotgun (WGS) entry which is preliminary data.</text>
</comment>
<dbReference type="InterPro" id="IPR056829">
    <property type="entry name" value="Beta-prop_TEP1_2nd"/>
</dbReference>
<dbReference type="Pfam" id="PF13271">
    <property type="entry name" value="DUF4062"/>
    <property type="match status" value="1"/>
</dbReference>
<keyword evidence="1 3" id="KW-0853">WD repeat</keyword>
<keyword evidence="2" id="KW-0677">Repeat</keyword>
<dbReference type="Pfam" id="PF19334">
    <property type="entry name" value="DUF5920"/>
    <property type="match status" value="1"/>
</dbReference>
<feature type="repeat" description="WD" evidence="3">
    <location>
        <begin position="2214"/>
        <end position="2244"/>
    </location>
</feature>
<dbReference type="SUPFAM" id="SSF140864">
    <property type="entry name" value="TROVE domain-like"/>
    <property type="match status" value="1"/>
</dbReference>
<dbReference type="Pfam" id="PF17908">
    <property type="entry name" value="APAF1_C"/>
    <property type="match status" value="1"/>
</dbReference>
<evidence type="ECO:0000256" key="2">
    <source>
        <dbReference type="ARBA" id="ARBA00022737"/>
    </source>
</evidence>
<reference evidence="6" key="1">
    <citation type="submission" date="2022-03" db="EMBL/GenBank/DDBJ databases">
        <authorList>
            <person name="Martin C."/>
        </authorList>
    </citation>
    <scope>NUCLEOTIDE SEQUENCE</scope>
</reference>
<feature type="compositionally biased region" description="Basic and acidic residues" evidence="4">
    <location>
        <begin position="248"/>
        <end position="259"/>
    </location>
</feature>
<feature type="repeat" description="WD" evidence="3">
    <location>
        <begin position="1871"/>
        <end position="1903"/>
    </location>
</feature>
<dbReference type="GO" id="GO:0070034">
    <property type="term" value="F:telomerase RNA binding"/>
    <property type="evidence" value="ECO:0007669"/>
    <property type="project" value="TreeGrafter"/>
</dbReference>
<evidence type="ECO:0000256" key="1">
    <source>
        <dbReference type="ARBA" id="ARBA00022574"/>
    </source>
</evidence>
<dbReference type="SUPFAM" id="SSF50978">
    <property type="entry name" value="WD40 repeat-like"/>
    <property type="match status" value="4"/>
</dbReference>
<evidence type="ECO:0000256" key="3">
    <source>
        <dbReference type="PROSITE-ProRule" id="PRU00221"/>
    </source>
</evidence>
<dbReference type="PROSITE" id="PS50294">
    <property type="entry name" value="WD_REPEATS_REGION"/>
    <property type="match status" value="5"/>
</dbReference>
<dbReference type="InterPro" id="IPR025139">
    <property type="entry name" value="DUF4062"/>
</dbReference>
<evidence type="ECO:0000259" key="5">
    <source>
        <dbReference type="PROSITE" id="PS50988"/>
    </source>
</evidence>
<evidence type="ECO:0000256" key="4">
    <source>
        <dbReference type="SAM" id="MobiDB-lite"/>
    </source>
</evidence>
<dbReference type="SUPFAM" id="SSF52540">
    <property type="entry name" value="P-loop containing nucleoside triphosphate hydrolases"/>
    <property type="match status" value="1"/>
</dbReference>
<dbReference type="PROSITE" id="PS00678">
    <property type="entry name" value="WD_REPEATS_1"/>
    <property type="match status" value="2"/>
</dbReference>
<feature type="region of interest" description="Disordered" evidence="4">
    <location>
        <begin position="661"/>
        <end position="689"/>
    </location>
</feature>
<dbReference type="OrthoDB" id="427368at2759"/>
<dbReference type="Pfam" id="PF05731">
    <property type="entry name" value="TROVE"/>
    <property type="match status" value="1"/>
</dbReference>
<dbReference type="PROSITE" id="PS50082">
    <property type="entry name" value="WD_REPEATS_2"/>
    <property type="match status" value="9"/>
</dbReference>
<feature type="compositionally biased region" description="Basic residues" evidence="4">
    <location>
        <begin position="234"/>
        <end position="247"/>
    </location>
</feature>
<feature type="repeat" description="WD" evidence="3">
    <location>
        <begin position="2127"/>
        <end position="2161"/>
    </location>
</feature>
<feature type="domain" description="TROVE" evidence="5">
    <location>
        <begin position="288"/>
        <end position="725"/>
    </location>
</feature>
<feature type="repeat" description="WD" evidence="3">
    <location>
        <begin position="2629"/>
        <end position="2668"/>
    </location>
</feature>
<sequence length="2716" mass="301814">MPPVINERRNDILAGSLAASYSTKSSLATKTDALRTSIRTDLLTGDQLKSSLLSSPLVNRHSAEIEASKYGVIGGERKTKRPNTSLLSSQPLLGVNTGLTHRQPLTGNLQLSSSQSSVLKQKGLSGVSHVTGGPNLLGTSTAPSSLLTSLTNKLSTLTDPRLTNLDTRLTNHAATSGLTTLDTKPTSSFGHVSTSSFLPSTVINKTSGIHNKKSEPKIANKKSVRNKPKQDKTKSKKAPLKKLGKRAHKDESIGAKIERPSYSFDEPDRKVRRVERPLFVPPEKDVRLIAPEKPLYDVAAMKHSMLNAVSASLIRAPDFKDPHDATRNDLSHRADLIAAYDPEFILKVALYTRCDLNIRTTGNFMLAYAAHNKLTRPFLRRYYSSSIRLPSDWIDVAEQYQAFFYVDRDFNFGSLPAALRRVMTAKFVKFDKYQLGKYNKESSGKKKKKKEKKEKPKKCAEDAEEIDSEEEDGEEKGLGDFFKQVSQVSEVSDTEEEIERKTFTLKQLIRKLHITEPVEHVMCLIGKRYPETPEDFYKCRLPGTFEEERAGKRMKLPTPETWETQVSMKGNKASTWEDLIDHKKLPFMAMLRNLRNMIQAGISRKHHDWVIKKLTDEGAVTNSRQFPFRFFSAYEVLSTLENQFEYTQQVLIDKAIAATSGDSTRGRGGATRGGRGRGRGGKSGGRKEKPIRELEYDKQLLQRYKKALDTSVKIATVHNVQPIRGRTVIFCNMGLSMDRPCTSARGLGKPRKVYEVGVLLGLICKYSCEESTMVVYGLENHREVELEKGTVLDNMESLLELYTLLNFTTSRPDHDMFAEPPEPEHAAIPQKYMHELLRDRVQVDNFVILSDGMNLGSVEGRQVTDFLVKYRQIVNPNLLFVSVDLSGKSCGFAKDIQPGHANDIYIAGYSDAILRFIAERGDGGQVNYVENIHQAYELTPLATTQQHPTDILLPDPQKPLPVPILAPRWRSARVFISSTFRDMHGERDLLTRFVFPELRARAQELCVNVYEVDLRWGVTEEQTRTNQTLELCLSEIKRSDLFVGILGQRYGWMPMNLAVNDQETSDWLLENHQGHSVTEIEMSYAALRHPDKMADRAFFFFRNDLSEEGIPSKFLNDFIDKGNDTKNKMDELKDKIRHSGLEVDDSYPAVWGGVVDGKPFVCHLEQFGASVLSKLWAAIEKLYPPQDETIDEISHETSLHNAYEEARRKVYVGRQKMLKHAIDLMAHKTNGVVMVSGKPGVGKTSFMAKLVQSLANNKASSPGLNILTHFIGAAPGSSSINSMFRRFSFELKRRFNLAGDVPEDSSSLPSVFIEMTKQAAIVSGQPLYMFIDGANGFDDTHRARNMDWLPETPIENVVFVVSCPDEGETYQALQRRRAESIIVRGLEILDKAEVVRKTLALHRKSLSETAFNNEMKLIVGKKDATSPLYLSLACQELRLHGVFENMTSKLKGLPQTTNQLIQEILHRLESDCGHHHVMTSLSLLYISRAGIQEDDLRGVLSSIDRLGYHSNTSLSEISNIEVTDVTAVPQAQFIHLWRSISDFLNPVKIIGNVDTISVANSSVATAIQQRYLKAGSEDMVTHLHHVLAGYYHNQANPNGDGSWSGSNVAAFRELPYHLLCAKMYQEAEAILCDLSFVEKMCQLNLGQSLLDGYHQALAAFATKSGSKIKKDDKLKDHLDFVSRNMHILAKHPTLVWQQALNDPQTSKLGNKTVLQEAARNARQGLMLWSNKIDTPIPCTMTLSNFSKPVTCLAVSPDERQFACGTEDCLVKIYNMANGKELMTLTGHSDAITSICYVGASRLASASKDKTLSLWDLSDGHRISKMKVHNRSVNSCAADKTGKHLVSVGWDCGMRLFDGLTGKLLHKVTTGASTEQRPLNCVAFHPEGQLIVVGSWDGALKIYDTFHKSRKAVLRGHNSSIRAVAYSPSGCHIASAALDGEVKLWSASHGTQVGTLTGHALPINSLVYSPSGEHLITVSDDQKVKVWSGHLGQPVCHIGHKDGPVTSLCLSPDGETVSAGYHSGKVVVYQAVTGSFVCEIKGRGVPVRALKYARREDLLFIGSDDGSLVHQGIRLNKGTSTILEDAGCILCIATGNRTVAASTESFMTYVWRFGTFSHPYTFQKVMRIGGHIGPVTSCSLNSSETNIVTASRDMSMKVWKIDKSTIHPEKSFDSCHSDWINGCVWSENDQFIVTASNDFNMKLWDMKTGKEKKKFTGHMAAINGVAYSYGCLASACADGSVKVWSQKGIEVTTLHGHTQRANACDIFVKLKKKESKTERVSSDWAMEMDAHDWKAEHDKTKLDKQDVKIDDVIVASCSDDGTIRIWRPLQGNEVATLIGHSNRVTCVASTASNSLCTASLDLSVKQWKPALVAVPKSGETHIGEVTSVSVSKLCSDHHGNNGYYLLSTSRTGEVKIWWLCNYDNTLGVPLRRELRHSFKASDKSVNCSVFGEKKDGRLWFLVGTDCGMICLYSMSADPSLSSALDLRLLDTSREESPITSLELFSSGGANFVLGTMWQGVVTRRVDFPYITGKPTYDMHEDWVIAGYLKDQLYVTTSCNGSIQSSKLNITSKEQKTLVVIPDEDLSTEDSHSGSIPWLLCATMNKYNTLCVGDSKGHLHLFKTNKANNKATIHSGAVTSVALSGDIMFTGSADSTVKAWHFKDRNSYIQVGQYFCQSPIVSMAIIHEGSASVHIVIGDQHGNVDFLQWSFTHRTMMP</sequence>
<feature type="repeat" description="WD" evidence="3">
    <location>
        <begin position="1913"/>
        <end position="1954"/>
    </location>
</feature>
<feature type="repeat" description="WD" evidence="3">
    <location>
        <begin position="1784"/>
        <end position="1824"/>
    </location>
</feature>
<dbReference type="EMBL" id="CAIIXF020000005">
    <property type="protein sequence ID" value="CAH1783760.1"/>
    <property type="molecule type" value="Genomic_DNA"/>
</dbReference>
<keyword evidence="7" id="KW-1185">Reference proteome</keyword>
<dbReference type="SMART" id="SM00320">
    <property type="entry name" value="WD40"/>
    <property type="match status" value="17"/>
</dbReference>
<dbReference type="GO" id="GO:0000722">
    <property type="term" value="P:telomere maintenance via recombination"/>
    <property type="evidence" value="ECO:0007669"/>
    <property type="project" value="TreeGrafter"/>
</dbReference>
<dbReference type="PROSITE" id="PS50988">
    <property type="entry name" value="TROVE"/>
    <property type="match status" value="1"/>
</dbReference>
<dbReference type="InterPro" id="IPR036322">
    <property type="entry name" value="WD40_repeat_dom_sf"/>
</dbReference>